<dbReference type="UniPathway" id="UPA00085"/>
<evidence type="ECO:0000256" key="3">
    <source>
        <dbReference type="ARBA" id="ARBA00022516"/>
    </source>
</evidence>
<dbReference type="Proteomes" id="UP000236162">
    <property type="component" value="Unassembled WGS sequence"/>
</dbReference>
<dbReference type="RefSeq" id="WP_021731646.1">
    <property type="nucleotide sequence ID" value="NZ_AVAI01000125.1"/>
</dbReference>
<evidence type="ECO:0000256" key="5">
    <source>
        <dbReference type="ARBA" id="ARBA00023098"/>
    </source>
</evidence>
<dbReference type="EMBL" id="CP032744">
    <property type="protein sequence ID" value="AYJ38534.1"/>
    <property type="molecule type" value="Genomic_DNA"/>
</dbReference>
<keyword evidence="4 10" id="KW-0808">Transferase</keyword>
<keyword evidence="14" id="KW-1185">Reference proteome</keyword>
<reference evidence="13 16" key="3">
    <citation type="submission" date="2019-01" db="EMBL/GenBank/DDBJ databases">
        <title>Draft genome sequence of Lactobacillus paraplantarum OSY-TC318, a Producer of the novel lantibiotic Paraplantaracin TC318.</title>
        <authorList>
            <person name="Hussein W.E."/>
            <person name="Huang E."/>
            <person name="Yousef A.E."/>
        </authorList>
    </citation>
    <scope>NUCLEOTIDE SEQUENCE [LARGE SCALE GENOMIC DNA]</scope>
    <source>
        <strain evidence="13 16">OSY-TC318</strain>
    </source>
</reference>
<evidence type="ECO:0000313" key="11">
    <source>
        <dbReference type="EMBL" id="AYJ38534.1"/>
    </source>
</evidence>
<dbReference type="HAMAP" id="MF_00019">
    <property type="entry name" value="PlsX"/>
    <property type="match status" value="1"/>
</dbReference>
<dbReference type="GeneID" id="79807222"/>
<comment type="similarity">
    <text evidence="10">Belongs to the PlsX family.</text>
</comment>
<evidence type="ECO:0000313" key="15">
    <source>
        <dbReference type="Proteomes" id="UP000277896"/>
    </source>
</evidence>
<proteinExistence type="inferred from homology"/>
<keyword evidence="6 10" id="KW-0594">Phospholipid biosynthesis</keyword>
<dbReference type="SUPFAM" id="SSF53659">
    <property type="entry name" value="Isocitrate/Isopropylmalate dehydrogenase-like"/>
    <property type="match status" value="1"/>
</dbReference>
<dbReference type="Gene3D" id="3.40.718.10">
    <property type="entry name" value="Isopropylmalate Dehydrogenase"/>
    <property type="match status" value="1"/>
</dbReference>
<dbReference type="PANTHER" id="PTHR30100:SF1">
    <property type="entry name" value="PHOSPHATE ACYLTRANSFERASE"/>
    <property type="match status" value="1"/>
</dbReference>
<evidence type="ECO:0000256" key="6">
    <source>
        <dbReference type="ARBA" id="ARBA00023209"/>
    </source>
</evidence>
<evidence type="ECO:0000313" key="13">
    <source>
        <dbReference type="EMBL" id="TBX43877.1"/>
    </source>
</evidence>
<protein>
    <recommendedName>
        <fullName evidence="8 10">Phosphate acyltransferase</fullName>
        <ecNumber evidence="8 10">2.3.1.274</ecNumber>
    </recommendedName>
    <alternativeName>
        <fullName evidence="10">Acyl-ACP phosphotransacylase</fullName>
    </alternativeName>
    <alternativeName>
        <fullName evidence="10">Acyl-[acyl-carrier-protein]--phosphate acyltransferase</fullName>
    </alternativeName>
    <alternativeName>
        <fullName evidence="10">Phosphate-acyl-ACP acyltransferase</fullName>
    </alternativeName>
</protein>
<keyword evidence="13" id="KW-0012">Acyltransferase</keyword>
<dbReference type="Proteomes" id="UP000277896">
    <property type="component" value="Chromosome"/>
</dbReference>
<keyword evidence="5 10" id="KW-0443">Lipid metabolism</keyword>
<dbReference type="PIRSF" id="PIRSF002465">
    <property type="entry name" value="Phsphlp_syn_PlsX"/>
    <property type="match status" value="1"/>
</dbReference>
<accession>A0A098R6U4</accession>
<name>A0A098R6U4_9LACO</name>
<comment type="catalytic activity">
    <reaction evidence="1 10">
        <text>a fatty acyl-[ACP] + phosphate = an acyl phosphate + holo-[ACP]</text>
        <dbReference type="Rhea" id="RHEA:42292"/>
        <dbReference type="Rhea" id="RHEA-COMP:9685"/>
        <dbReference type="Rhea" id="RHEA-COMP:14125"/>
        <dbReference type="ChEBI" id="CHEBI:43474"/>
        <dbReference type="ChEBI" id="CHEBI:59918"/>
        <dbReference type="ChEBI" id="CHEBI:64479"/>
        <dbReference type="ChEBI" id="CHEBI:138651"/>
        <dbReference type="EC" id="2.3.1.274"/>
    </reaction>
</comment>
<evidence type="ECO:0000256" key="8">
    <source>
        <dbReference type="ARBA" id="ARBA00024069"/>
    </source>
</evidence>
<dbReference type="HOGENOM" id="CLU_039379_1_1_9"/>
<dbReference type="Proteomes" id="UP000292648">
    <property type="component" value="Unassembled WGS sequence"/>
</dbReference>
<comment type="subcellular location">
    <subcellularLocation>
        <location evidence="10">Cytoplasm</location>
    </subcellularLocation>
    <text evidence="10">Associated with the membrane possibly through PlsY.</text>
</comment>
<evidence type="ECO:0000256" key="1">
    <source>
        <dbReference type="ARBA" id="ARBA00001232"/>
    </source>
</evidence>
<comment type="subunit">
    <text evidence="9 10">Homodimer. Probably interacts with PlsY.</text>
</comment>
<reference evidence="12 14" key="1">
    <citation type="submission" date="2017-04" db="EMBL/GenBank/DDBJ databases">
        <title>In vitro and in silico characterization of Lactobacillus paraplantarum D2-1, a starter culture for soymilk fermentation.</title>
        <authorList>
            <person name="Endo A."/>
            <person name="Sasaki F."/>
            <person name="Maeno S."/>
            <person name="Kanesaki Y."/>
            <person name="Kubota E."/>
            <person name="Torres G.A."/>
            <person name="Tomita S."/>
            <person name="Nakagawa J."/>
        </authorList>
    </citation>
    <scope>NUCLEOTIDE SEQUENCE [LARGE SCALE GENOMIC DNA]</scope>
    <source>
        <strain evidence="12 14">D2-1</strain>
    </source>
</reference>
<evidence type="ECO:0000256" key="2">
    <source>
        <dbReference type="ARBA" id="ARBA00022490"/>
    </source>
</evidence>
<dbReference type="InterPro" id="IPR012281">
    <property type="entry name" value="Phospholipid_synth_PlsX-like"/>
</dbReference>
<evidence type="ECO:0000256" key="7">
    <source>
        <dbReference type="ARBA" id="ARBA00023264"/>
    </source>
</evidence>
<dbReference type="EMBL" id="BDOR01000001">
    <property type="protein sequence ID" value="GBF00676.1"/>
    <property type="molecule type" value="Genomic_DNA"/>
</dbReference>
<dbReference type="GO" id="GO:0043811">
    <property type="term" value="F:phosphate:acyl-[acyl carrier protein] acyltransferase activity"/>
    <property type="evidence" value="ECO:0007669"/>
    <property type="project" value="UniProtKB-UniRule"/>
</dbReference>
<keyword evidence="7 10" id="KW-1208">Phospholipid metabolism</keyword>
<evidence type="ECO:0000256" key="4">
    <source>
        <dbReference type="ARBA" id="ARBA00022679"/>
    </source>
</evidence>
<evidence type="ECO:0000256" key="10">
    <source>
        <dbReference type="HAMAP-Rule" id="MF_00019"/>
    </source>
</evidence>
<dbReference type="GO" id="GO:0005737">
    <property type="term" value="C:cytoplasm"/>
    <property type="evidence" value="ECO:0007669"/>
    <property type="project" value="UniProtKB-SubCell"/>
</dbReference>
<keyword evidence="3 10" id="KW-0444">Lipid biosynthesis</keyword>
<evidence type="ECO:0000313" key="16">
    <source>
        <dbReference type="Proteomes" id="UP000292648"/>
    </source>
</evidence>
<dbReference type="GO" id="GO:0008654">
    <property type="term" value="P:phospholipid biosynthetic process"/>
    <property type="evidence" value="ECO:0007669"/>
    <property type="project" value="UniProtKB-KW"/>
</dbReference>
<comment type="function">
    <text evidence="10">Catalyzes the reversible formation of acyl-phosphate (acyl-PO(4)) from acyl-[acyl-carrier-protein] (acyl-ACP). This enzyme utilizes acyl-ACP as fatty acyl donor, but not acyl-CoA.</text>
</comment>
<dbReference type="EMBL" id="SEHH01000056">
    <property type="protein sequence ID" value="TBX43877.1"/>
    <property type="molecule type" value="Genomic_DNA"/>
</dbReference>
<dbReference type="InterPro" id="IPR003664">
    <property type="entry name" value="FA_synthesis"/>
</dbReference>
<sequence>MIKIAIDAMGGDYAPNAVIEGVEQARDLFEDTVFLLYGQRDVINAQLKNRDRIQIINADEVITMEDEPVRAVRRKKHSSIVMAAQAVKDGQADAFFSAGNSGAVLAAGLFIVGRIKGIDRPGLVTVLPVVRNANQSNFVMMDIGANADSKPLNLQQYGVLGTYYAERMMQAKQPRVALLNNGTEDDKGNKVHKAAFELLSQTDGINFIGNVESRDLLNGVADVVVTDGFTGNAVLKSIEGTARSMLGLVKDAVYNTGISGKLGGLLLKSGFNDIRSQMDYSQYGGAVLLGLKAPVIKTHGSSKAPTIVNTIRQIRQMVSTDIVPGVAEYFANQQANQQASVDIPAEND</sequence>
<dbReference type="NCBIfam" id="TIGR00182">
    <property type="entry name" value="plsX"/>
    <property type="match status" value="1"/>
</dbReference>
<gene>
    <name evidence="10 13" type="primary">plsX</name>
    <name evidence="13" type="ORF">EUZ87_07065</name>
    <name evidence="11" type="ORF">LP667_06775</name>
    <name evidence="12" type="ORF">LPPLD21_00177</name>
</gene>
<comment type="pathway">
    <text evidence="10">Lipid metabolism; phospholipid metabolism.</text>
</comment>
<keyword evidence="2 10" id="KW-0963">Cytoplasm</keyword>
<dbReference type="GO" id="GO:0006633">
    <property type="term" value="P:fatty acid biosynthetic process"/>
    <property type="evidence" value="ECO:0007669"/>
    <property type="project" value="UniProtKB-UniRule"/>
</dbReference>
<evidence type="ECO:0000256" key="9">
    <source>
        <dbReference type="ARBA" id="ARBA00046608"/>
    </source>
</evidence>
<evidence type="ECO:0000313" key="14">
    <source>
        <dbReference type="Proteomes" id="UP000236162"/>
    </source>
</evidence>
<evidence type="ECO:0000313" key="12">
    <source>
        <dbReference type="EMBL" id="GBF00676.1"/>
    </source>
</evidence>
<reference evidence="11 15" key="2">
    <citation type="submission" date="2018-10" db="EMBL/GenBank/DDBJ databases">
        <title>Genome seuquencing of Lactobacillus species.</title>
        <authorList>
            <person name="Baek C."/>
            <person name="Yi H."/>
        </authorList>
    </citation>
    <scope>NUCLEOTIDE SEQUENCE [LARGE SCALE GENOMIC DNA]</scope>
    <source>
        <strain evidence="11 15">DSM 10667</strain>
    </source>
</reference>
<dbReference type="AlphaFoldDB" id="A0A098R6U4"/>
<dbReference type="eggNOG" id="COG0416">
    <property type="taxonomic scope" value="Bacteria"/>
</dbReference>
<organism evidence="13 16">
    <name type="scientific">Lactiplantibacillus paraplantarum</name>
    <dbReference type="NCBI Taxonomy" id="60520"/>
    <lineage>
        <taxon>Bacteria</taxon>
        <taxon>Bacillati</taxon>
        <taxon>Bacillota</taxon>
        <taxon>Bacilli</taxon>
        <taxon>Lactobacillales</taxon>
        <taxon>Lactobacillaceae</taxon>
        <taxon>Lactiplantibacillus</taxon>
    </lineage>
</organism>
<dbReference type="PANTHER" id="PTHR30100">
    <property type="entry name" value="FATTY ACID/PHOSPHOLIPID SYNTHESIS PROTEIN PLSX"/>
    <property type="match status" value="1"/>
</dbReference>
<dbReference type="EC" id="2.3.1.274" evidence="8 10"/>
<dbReference type="Pfam" id="PF02504">
    <property type="entry name" value="FA_synthesis"/>
    <property type="match status" value="1"/>
</dbReference>